<dbReference type="PANTHER" id="PTHR47293">
    <property type="entry name" value="JACALIN-RELATED LECTIN 3"/>
    <property type="match status" value="1"/>
</dbReference>
<comment type="caution">
    <text evidence="5">The sequence shown here is derived from an EMBL/GenBank/DDBJ whole genome shotgun (WGS) entry which is preliminary data.</text>
</comment>
<protein>
    <recommendedName>
        <fullName evidence="4">Jacalin-type lectin domain-containing protein</fullName>
    </recommendedName>
</protein>
<dbReference type="InterPro" id="IPR036404">
    <property type="entry name" value="Jacalin-like_lectin_dom_sf"/>
</dbReference>
<dbReference type="Gene3D" id="2.100.10.30">
    <property type="entry name" value="Jacalin-like lectin domain"/>
    <property type="match status" value="1"/>
</dbReference>
<dbReference type="InterPro" id="IPR033734">
    <property type="entry name" value="Jacalin-like_lectin_dom_plant"/>
</dbReference>
<evidence type="ECO:0000256" key="2">
    <source>
        <dbReference type="ARBA" id="ARBA00022734"/>
    </source>
</evidence>
<proteinExistence type="inferred from homology"/>
<feature type="compositionally biased region" description="Low complexity" evidence="3">
    <location>
        <begin position="252"/>
        <end position="266"/>
    </location>
</feature>
<dbReference type="PROSITE" id="PS51752">
    <property type="entry name" value="JACALIN_LECTIN"/>
    <property type="match status" value="1"/>
</dbReference>
<feature type="domain" description="Jacalin-type lectin" evidence="4">
    <location>
        <begin position="1"/>
        <end position="145"/>
    </location>
</feature>
<evidence type="ECO:0000256" key="1">
    <source>
        <dbReference type="ARBA" id="ARBA00006568"/>
    </source>
</evidence>
<reference evidence="5" key="1">
    <citation type="submission" date="2023-07" db="EMBL/GenBank/DDBJ databases">
        <title>draft genome sequence of fig (Ficus carica).</title>
        <authorList>
            <person name="Takahashi T."/>
            <person name="Nishimura K."/>
        </authorList>
    </citation>
    <scope>NUCLEOTIDE SEQUENCE</scope>
</reference>
<accession>A0AA88E6T4</accession>
<evidence type="ECO:0000256" key="3">
    <source>
        <dbReference type="SAM" id="MobiDB-lite"/>
    </source>
</evidence>
<dbReference type="PANTHER" id="PTHR47293:SF15">
    <property type="entry name" value="JACALIN-RELATED LECTIN 19"/>
    <property type="match status" value="1"/>
</dbReference>
<dbReference type="EMBL" id="BTGU01000210">
    <property type="protein sequence ID" value="GMN65084.1"/>
    <property type="molecule type" value="Genomic_DNA"/>
</dbReference>
<feature type="region of interest" description="Disordered" evidence="3">
    <location>
        <begin position="249"/>
        <end position="268"/>
    </location>
</feature>
<dbReference type="AlphaFoldDB" id="A0AA88E6T4"/>
<dbReference type="CDD" id="cd09612">
    <property type="entry name" value="Jacalin"/>
    <property type="match status" value="1"/>
</dbReference>
<keyword evidence="2" id="KW-0430">Lectin</keyword>
<evidence type="ECO:0000313" key="5">
    <source>
        <dbReference type="EMBL" id="GMN65084.1"/>
    </source>
</evidence>
<dbReference type="InterPro" id="IPR001229">
    <property type="entry name" value="Jacalin-like_lectin_dom"/>
</dbReference>
<comment type="similarity">
    <text evidence="1">Belongs to the jacalin lectin family.</text>
</comment>
<sequence>MLVGRWGPPGPPDWDDKSHTGVKQIRLIADDAGIRFFQAVYVDDDQISEGPAHGTRGVTEWAMISLDFPGEYITNVSGYIKLGDTIVVLSLTFKTNRATYGPFGVFTPDQDVPFDFSTNSNFRIVGFRGAHGGGFLNAIGAFLSDTYLRRIWGGHENGEYRVGRALRIISAMWFLRWRQNHMAHLKEVETPYRKSHAIESWKHSFESQKQPTQSRAILAEQQPSNKPIQANSSMPRGVNCGQNQTVGAQPCSYSSASPGVSLSASPTRALLNQPSRELICQ</sequence>
<organism evidence="5 6">
    <name type="scientific">Ficus carica</name>
    <name type="common">Common fig</name>
    <dbReference type="NCBI Taxonomy" id="3494"/>
    <lineage>
        <taxon>Eukaryota</taxon>
        <taxon>Viridiplantae</taxon>
        <taxon>Streptophyta</taxon>
        <taxon>Embryophyta</taxon>
        <taxon>Tracheophyta</taxon>
        <taxon>Spermatophyta</taxon>
        <taxon>Magnoliopsida</taxon>
        <taxon>eudicotyledons</taxon>
        <taxon>Gunneridae</taxon>
        <taxon>Pentapetalae</taxon>
        <taxon>rosids</taxon>
        <taxon>fabids</taxon>
        <taxon>Rosales</taxon>
        <taxon>Moraceae</taxon>
        <taxon>Ficeae</taxon>
        <taxon>Ficus</taxon>
    </lineage>
</organism>
<dbReference type="SMART" id="SM00915">
    <property type="entry name" value="Jacalin"/>
    <property type="match status" value="1"/>
</dbReference>
<dbReference type="GO" id="GO:0030246">
    <property type="term" value="F:carbohydrate binding"/>
    <property type="evidence" value="ECO:0007669"/>
    <property type="project" value="UniProtKB-KW"/>
</dbReference>
<name>A0AA88E6T4_FICCA</name>
<gene>
    <name evidence="5" type="ORF">TIFTF001_034143</name>
</gene>
<dbReference type="Pfam" id="PF01419">
    <property type="entry name" value="Jacalin"/>
    <property type="match status" value="1"/>
</dbReference>
<dbReference type="Proteomes" id="UP001187192">
    <property type="component" value="Unassembled WGS sequence"/>
</dbReference>
<evidence type="ECO:0000259" key="4">
    <source>
        <dbReference type="PROSITE" id="PS51752"/>
    </source>
</evidence>
<keyword evidence="6" id="KW-1185">Reference proteome</keyword>
<evidence type="ECO:0000313" key="6">
    <source>
        <dbReference type="Proteomes" id="UP001187192"/>
    </source>
</evidence>
<dbReference type="SUPFAM" id="SSF51101">
    <property type="entry name" value="Mannose-binding lectins"/>
    <property type="match status" value="1"/>
</dbReference>